<keyword evidence="1" id="KW-0472">Membrane</keyword>
<reference evidence="2 3" key="1">
    <citation type="submission" date="2024-05" db="EMBL/GenBank/DDBJ databases">
        <title>Genetic variation in Jamaican populations of the coffee berry borer (Hypothenemus hampei).</title>
        <authorList>
            <person name="Errbii M."/>
            <person name="Myrie A."/>
        </authorList>
    </citation>
    <scope>NUCLEOTIDE SEQUENCE [LARGE SCALE GENOMIC DNA]</scope>
    <source>
        <strain evidence="2">JA-Hopewell-2020-01-JO</strain>
        <tissue evidence="2">Whole body</tissue>
    </source>
</reference>
<keyword evidence="1" id="KW-1133">Transmembrane helix</keyword>
<keyword evidence="3" id="KW-1185">Reference proteome</keyword>
<dbReference type="Proteomes" id="UP001566132">
    <property type="component" value="Unassembled WGS sequence"/>
</dbReference>
<evidence type="ECO:0000256" key="1">
    <source>
        <dbReference type="SAM" id="Phobius"/>
    </source>
</evidence>
<evidence type="ECO:0000313" key="3">
    <source>
        <dbReference type="Proteomes" id="UP001566132"/>
    </source>
</evidence>
<dbReference type="AlphaFoldDB" id="A0ABD1DZV4"/>
<protein>
    <submittedName>
        <fullName evidence="2">Uncharacterized protein</fullName>
    </submittedName>
</protein>
<feature type="transmembrane region" description="Helical" evidence="1">
    <location>
        <begin position="6"/>
        <end position="28"/>
    </location>
</feature>
<gene>
    <name evidence="2" type="ORF">ABEB36_015710</name>
</gene>
<comment type="caution">
    <text evidence="2">The sequence shown here is derived from an EMBL/GenBank/DDBJ whole genome shotgun (WGS) entry which is preliminary data.</text>
</comment>
<keyword evidence="1" id="KW-0812">Transmembrane</keyword>
<evidence type="ECO:0000313" key="2">
    <source>
        <dbReference type="EMBL" id="KAL1487621.1"/>
    </source>
</evidence>
<sequence length="157" mass="17755">MNPDLVYMEMTGVLLFNIPVNILSLYIISKDIPEDSQSTNVSINCIVETQHESSQFSDIHEIDITFTDKVEPTENPAKVVLIQNKEQLGWPIKKKALRQKGVFRAIGDLKALHELVNKDQPVPSLNFENQEQNQCDLFGKSVTAQLKAMAYNRALRA</sequence>
<dbReference type="EMBL" id="JBDJPC010000024">
    <property type="protein sequence ID" value="KAL1487621.1"/>
    <property type="molecule type" value="Genomic_DNA"/>
</dbReference>
<name>A0ABD1DZV4_HYPHA</name>
<organism evidence="2 3">
    <name type="scientific">Hypothenemus hampei</name>
    <name type="common">Coffee berry borer</name>
    <dbReference type="NCBI Taxonomy" id="57062"/>
    <lineage>
        <taxon>Eukaryota</taxon>
        <taxon>Metazoa</taxon>
        <taxon>Ecdysozoa</taxon>
        <taxon>Arthropoda</taxon>
        <taxon>Hexapoda</taxon>
        <taxon>Insecta</taxon>
        <taxon>Pterygota</taxon>
        <taxon>Neoptera</taxon>
        <taxon>Endopterygota</taxon>
        <taxon>Coleoptera</taxon>
        <taxon>Polyphaga</taxon>
        <taxon>Cucujiformia</taxon>
        <taxon>Curculionidae</taxon>
        <taxon>Scolytinae</taxon>
        <taxon>Hypothenemus</taxon>
    </lineage>
</organism>
<accession>A0ABD1DZV4</accession>
<proteinExistence type="predicted"/>